<protein>
    <submittedName>
        <fullName evidence="2">Uncharacterized protein</fullName>
    </submittedName>
</protein>
<evidence type="ECO:0000256" key="1">
    <source>
        <dbReference type="SAM" id="MobiDB-lite"/>
    </source>
</evidence>
<geneLocation type="plasmid" evidence="2 3">
    <name>unnamed2</name>
</geneLocation>
<organism evidence="2 3">
    <name type="scientific">Deinococcus psychrotolerans</name>
    <dbReference type="NCBI Taxonomy" id="2489213"/>
    <lineage>
        <taxon>Bacteria</taxon>
        <taxon>Thermotogati</taxon>
        <taxon>Deinococcota</taxon>
        <taxon>Deinococci</taxon>
        <taxon>Deinococcales</taxon>
        <taxon>Deinococcaceae</taxon>
        <taxon>Deinococcus</taxon>
    </lineage>
</organism>
<dbReference type="Proteomes" id="UP000276417">
    <property type="component" value="Plasmid unnamed2"/>
</dbReference>
<reference evidence="2 3" key="1">
    <citation type="submission" date="2018-11" db="EMBL/GenBank/DDBJ databases">
        <title>Deinococcus shelandsis sp. nov., isolated from South Shetland Islands soil of Antarctica.</title>
        <authorList>
            <person name="Tian J."/>
        </authorList>
    </citation>
    <scope>NUCLEOTIDE SEQUENCE [LARGE SCALE GENOMIC DNA]</scope>
    <source>
        <strain evidence="2 3">S14-83T</strain>
        <plasmid evidence="2 3">unnamed2</plasmid>
    </source>
</reference>
<evidence type="ECO:0000313" key="2">
    <source>
        <dbReference type="EMBL" id="AZI45151.1"/>
    </source>
</evidence>
<keyword evidence="2" id="KW-0614">Plasmid</keyword>
<keyword evidence="3" id="KW-1185">Reference proteome</keyword>
<gene>
    <name evidence="2" type="ORF">EHF33_19465</name>
</gene>
<evidence type="ECO:0000313" key="3">
    <source>
        <dbReference type="Proteomes" id="UP000276417"/>
    </source>
</evidence>
<proteinExistence type="predicted"/>
<dbReference type="KEGG" id="dph:EHF33_19465"/>
<dbReference type="EMBL" id="CP034186">
    <property type="protein sequence ID" value="AZI45151.1"/>
    <property type="molecule type" value="Genomic_DNA"/>
</dbReference>
<sequence>MLHQLGFSLQRPQKGALKQNK</sequence>
<dbReference type="AlphaFoldDB" id="A0A3G8YTX6"/>
<feature type="region of interest" description="Disordered" evidence="1">
    <location>
        <begin position="1"/>
        <end position="21"/>
    </location>
</feature>
<accession>A0A3G8YTX6</accession>
<name>A0A3G8YTX6_9DEIO</name>